<keyword evidence="4 6" id="KW-0808">Transferase</keyword>
<reference evidence="7 8" key="1">
    <citation type="submission" date="2017-08" db="EMBL/GenBank/DDBJ databases">
        <title>Reclassification of Bisgaard taxon 37 and 44.</title>
        <authorList>
            <person name="Christensen H."/>
        </authorList>
    </citation>
    <scope>NUCLEOTIDE SEQUENCE [LARGE SCALE GENOMIC DNA]</scope>
    <source>
        <strain evidence="7 8">B96_4</strain>
    </source>
</reference>
<dbReference type="OrthoDB" id="9806637at2"/>
<comment type="catalytic activity">
    <reaction evidence="6">
        <text>cytidine(1402) in 16S rRNA + S-adenosyl-L-methionine = N(4)-methylcytidine(1402) in 16S rRNA + S-adenosyl-L-homocysteine + H(+)</text>
        <dbReference type="Rhea" id="RHEA:42928"/>
        <dbReference type="Rhea" id="RHEA-COMP:10286"/>
        <dbReference type="Rhea" id="RHEA-COMP:10287"/>
        <dbReference type="ChEBI" id="CHEBI:15378"/>
        <dbReference type="ChEBI" id="CHEBI:57856"/>
        <dbReference type="ChEBI" id="CHEBI:59789"/>
        <dbReference type="ChEBI" id="CHEBI:74506"/>
        <dbReference type="ChEBI" id="CHEBI:82748"/>
        <dbReference type="EC" id="2.1.1.199"/>
    </reaction>
</comment>
<feature type="binding site" evidence="6">
    <location>
        <position position="116"/>
    </location>
    <ligand>
        <name>S-adenosyl-L-methionine</name>
        <dbReference type="ChEBI" id="CHEBI:59789"/>
    </ligand>
</feature>
<dbReference type="SUPFAM" id="SSF53335">
    <property type="entry name" value="S-adenosyl-L-methionine-dependent methyltransferases"/>
    <property type="match status" value="1"/>
</dbReference>
<dbReference type="EMBL" id="NRJH01000023">
    <property type="protein sequence ID" value="RIY32978.1"/>
    <property type="molecule type" value="Genomic_DNA"/>
</dbReference>
<dbReference type="InterPro" id="IPR002903">
    <property type="entry name" value="RsmH"/>
</dbReference>
<proteinExistence type="inferred from homology"/>
<dbReference type="InterPro" id="IPR023397">
    <property type="entry name" value="SAM-dep_MeTrfase_MraW_recog"/>
</dbReference>
<comment type="caution">
    <text evidence="7">The sequence shown here is derived from an EMBL/GenBank/DDBJ whole genome shotgun (WGS) entry which is preliminary data.</text>
</comment>
<dbReference type="Gene3D" id="3.40.50.150">
    <property type="entry name" value="Vaccinia Virus protein VP39"/>
    <property type="match status" value="1"/>
</dbReference>
<sequence>METPTKSTSNFVHKTVLLHEAVESLNIKPNGIYVDGTFGRGGHSSLILKHLNQDGRLYVFDRDLEAIKVAQKLQSEDPRVIPVHAPFSSMGEYFTELNLQGKIDGILLDLGVSSPQLDDASRGFSFMNDGPLDMRMDQTQGITARDWLYRSDVKLIADSLYLYGEEKNSRAIARAICKLREQTEFSKFLLTTNALVDLVKSVEKKAVTNKNPATRTFQAIRIVINNELLELETALNASLFLLAPEGIISIISFHSLEDRIVKHFFKENNTTKALPKFLPVADTEIEQEEVYFKQISKALKPSKDEIQENPRSRSSILRWAQRSSKAYKEVEQD</sequence>
<evidence type="ECO:0000256" key="2">
    <source>
        <dbReference type="ARBA" id="ARBA00022552"/>
    </source>
</evidence>
<comment type="similarity">
    <text evidence="1 6">Belongs to the methyltransferase superfamily. RsmH family.</text>
</comment>
<feature type="binding site" evidence="6">
    <location>
        <position position="61"/>
    </location>
    <ligand>
        <name>S-adenosyl-L-methionine</name>
        <dbReference type="ChEBI" id="CHEBI:59789"/>
    </ligand>
</feature>
<organism evidence="7 8">
    <name type="scientific">Psittacicella melopsittaci</name>
    <dbReference type="NCBI Taxonomy" id="2028576"/>
    <lineage>
        <taxon>Bacteria</taxon>
        <taxon>Pseudomonadati</taxon>
        <taxon>Pseudomonadota</taxon>
        <taxon>Gammaproteobacteria</taxon>
        <taxon>Pasteurellales</taxon>
        <taxon>Psittacicellaceae</taxon>
        <taxon>Psittacicella</taxon>
    </lineage>
</organism>
<feature type="binding site" evidence="6">
    <location>
        <position position="109"/>
    </location>
    <ligand>
        <name>S-adenosyl-L-methionine</name>
        <dbReference type="ChEBI" id="CHEBI:59789"/>
    </ligand>
</feature>
<dbReference type="Gene3D" id="1.10.150.170">
    <property type="entry name" value="Putative methyltransferase TM0872, insert domain"/>
    <property type="match status" value="1"/>
</dbReference>
<dbReference type="RefSeq" id="WP_119496803.1">
    <property type="nucleotide sequence ID" value="NZ_NRJH01000023.1"/>
</dbReference>
<keyword evidence="8" id="KW-1185">Reference proteome</keyword>
<protein>
    <recommendedName>
        <fullName evidence="6">Ribosomal RNA small subunit methyltransferase H</fullName>
        <ecNumber evidence="6">2.1.1.199</ecNumber>
    </recommendedName>
    <alternativeName>
        <fullName evidence="6">16S rRNA m(4)C1402 methyltransferase</fullName>
    </alternativeName>
    <alternativeName>
        <fullName evidence="6">rRNA (cytosine-N(4)-)-methyltransferase RsmH</fullName>
    </alternativeName>
</protein>
<evidence type="ECO:0000313" key="7">
    <source>
        <dbReference type="EMBL" id="RIY32978.1"/>
    </source>
</evidence>
<evidence type="ECO:0000313" key="8">
    <source>
        <dbReference type="Proteomes" id="UP000266258"/>
    </source>
</evidence>
<comment type="subcellular location">
    <subcellularLocation>
        <location evidence="6">Cytoplasm</location>
    </subcellularLocation>
</comment>
<accession>A0A3A1Y6Y1</accession>
<dbReference type="NCBIfam" id="TIGR00006">
    <property type="entry name" value="16S rRNA (cytosine(1402)-N(4))-methyltransferase RsmH"/>
    <property type="match status" value="1"/>
</dbReference>
<evidence type="ECO:0000256" key="6">
    <source>
        <dbReference type="HAMAP-Rule" id="MF_01007"/>
    </source>
</evidence>
<comment type="function">
    <text evidence="6">Specifically methylates the N4 position of cytidine in position 1402 (C1402) of 16S rRNA.</text>
</comment>
<evidence type="ECO:0000256" key="1">
    <source>
        <dbReference type="ARBA" id="ARBA00010396"/>
    </source>
</evidence>
<dbReference type="Pfam" id="PF01795">
    <property type="entry name" value="Methyltransf_5"/>
    <property type="match status" value="1"/>
</dbReference>
<evidence type="ECO:0000256" key="3">
    <source>
        <dbReference type="ARBA" id="ARBA00022603"/>
    </source>
</evidence>
<feature type="binding site" evidence="6">
    <location>
        <position position="87"/>
    </location>
    <ligand>
        <name>S-adenosyl-L-methionine</name>
        <dbReference type="ChEBI" id="CHEBI:59789"/>
    </ligand>
</feature>
<gene>
    <name evidence="6" type="primary">rsmH</name>
    <name evidence="7" type="ORF">CJP74_03075</name>
</gene>
<dbReference type="PANTHER" id="PTHR11265">
    <property type="entry name" value="S-ADENOSYL-METHYLTRANSFERASE MRAW"/>
    <property type="match status" value="1"/>
</dbReference>
<dbReference type="HAMAP" id="MF_01007">
    <property type="entry name" value="16SrRNA_methyltr_H"/>
    <property type="match status" value="1"/>
</dbReference>
<name>A0A3A1Y6Y1_9GAMM</name>
<evidence type="ECO:0000256" key="5">
    <source>
        <dbReference type="ARBA" id="ARBA00022691"/>
    </source>
</evidence>
<dbReference type="GO" id="GO:0070475">
    <property type="term" value="P:rRNA base methylation"/>
    <property type="evidence" value="ECO:0007669"/>
    <property type="project" value="UniProtKB-UniRule"/>
</dbReference>
<dbReference type="AlphaFoldDB" id="A0A3A1Y6Y1"/>
<dbReference type="EC" id="2.1.1.199" evidence="6"/>
<dbReference type="InterPro" id="IPR029063">
    <property type="entry name" value="SAM-dependent_MTases_sf"/>
</dbReference>
<dbReference type="PANTHER" id="PTHR11265:SF0">
    <property type="entry name" value="12S RRNA N4-METHYLCYTIDINE METHYLTRANSFERASE"/>
    <property type="match status" value="1"/>
</dbReference>
<keyword evidence="3 6" id="KW-0489">Methyltransferase</keyword>
<evidence type="ECO:0000256" key="4">
    <source>
        <dbReference type="ARBA" id="ARBA00022679"/>
    </source>
</evidence>
<keyword evidence="6" id="KW-0963">Cytoplasm</keyword>
<dbReference type="Proteomes" id="UP000266258">
    <property type="component" value="Unassembled WGS sequence"/>
</dbReference>
<dbReference type="SUPFAM" id="SSF81799">
    <property type="entry name" value="Putative methyltransferase TM0872, insert domain"/>
    <property type="match status" value="1"/>
</dbReference>
<dbReference type="PIRSF" id="PIRSF004486">
    <property type="entry name" value="MraW"/>
    <property type="match status" value="1"/>
</dbReference>
<feature type="binding site" evidence="6">
    <location>
        <begin position="41"/>
        <end position="43"/>
    </location>
    <ligand>
        <name>S-adenosyl-L-methionine</name>
        <dbReference type="ChEBI" id="CHEBI:59789"/>
    </ligand>
</feature>
<dbReference type="GO" id="GO:0005737">
    <property type="term" value="C:cytoplasm"/>
    <property type="evidence" value="ECO:0007669"/>
    <property type="project" value="UniProtKB-SubCell"/>
</dbReference>
<keyword evidence="5 6" id="KW-0949">S-adenosyl-L-methionine</keyword>
<dbReference type="GO" id="GO:0071424">
    <property type="term" value="F:rRNA (cytosine-N4-)-methyltransferase activity"/>
    <property type="evidence" value="ECO:0007669"/>
    <property type="project" value="UniProtKB-UniRule"/>
</dbReference>
<keyword evidence="2 6" id="KW-0698">rRNA processing</keyword>